<organism evidence="2 3">
    <name type="scientific">Pachysolen tannophilus NRRL Y-2460</name>
    <dbReference type="NCBI Taxonomy" id="669874"/>
    <lineage>
        <taxon>Eukaryota</taxon>
        <taxon>Fungi</taxon>
        <taxon>Dikarya</taxon>
        <taxon>Ascomycota</taxon>
        <taxon>Saccharomycotina</taxon>
        <taxon>Pichiomycetes</taxon>
        <taxon>Pachysolenaceae</taxon>
        <taxon>Pachysolen</taxon>
    </lineage>
</organism>
<feature type="region of interest" description="Disordered" evidence="1">
    <location>
        <begin position="1"/>
        <end position="108"/>
    </location>
</feature>
<keyword evidence="3" id="KW-1185">Reference proteome</keyword>
<dbReference type="EMBL" id="KV454012">
    <property type="protein sequence ID" value="ODV96809.1"/>
    <property type="molecule type" value="Genomic_DNA"/>
</dbReference>
<dbReference type="Proteomes" id="UP000094236">
    <property type="component" value="Unassembled WGS sequence"/>
</dbReference>
<feature type="compositionally biased region" description="Basic and acidic residues" evidence="1">
    <location>
        <begin position="28"/>
        <end position="44"/>
    </location>
</feature>
<sequence>MVLHNSKWDKKAKKNYERKHGISNSSKLTDDIDKNRINTAEKAHFVQNRYDAESSAEEEEKEGVSSDSGDDKSNKSDKSDKSDEFEESEESSTDTRGPRQKVLQSNDWRYRELPKEDDFMDLDLTNLKIKEFKTVKQLKDVNKLSASDLKNLRIGGNQDNNNDKKSHVFYLDDAKSKEEFYDLEKKAERMKIYREIKEKFGQEPNKNNTRNININNSENATKVLDLRSNNDISNALDKKLHKIQKETYRADQDKYQNHDNNNNFDADLNELLGLSHNSNHETVKDKSSNTETNIDDFLHSLKTNTTPTEPPKPSSEQQHKSKPHSIEPNHSNHSNSKTEDEDFLDSLLKL</sequence>
<accession>A0A1E4TYI3</accession>
<dbReference type="OrthoDB" id="4097069at2759"/>
<feature type="region of interest" description="Disordered" evidence="1">
    <location>
        <begin position="299"/>
        <end position="350"/>
    </location>
</feature>
<proteinExistence type="predicted"/>
<name>A0A1E4TYI3_PACTA</name>
<evidence type="ECO:0000256" key="1">
    <source>
        <dbReference type="SAM" id="MobiDB-lite"/>
    </source>
</evidence>
<feature type="compositionally biased region" description="Basic and acidic residues" evidence="1">
    <location>
        <begin position="1"/>
        <end position="20"/>
    </location>
</feature>
<feature type="compositionally biased region" description="Basic and acidic residues" evidence="1">
    <location>
        <begin position="69"/>
        <end position="82"/>
    </location>
</feature>
<evidence type="ECO:0000313" key="3">
    <source>
        <dbReference type="Proteomes" id="UP000094236"/>
    </source>
</evidence>
<evidence type="ECO:0000313" key="2">
    <source>
        <dbReference type="EMBL" id="ODV96809.1"/>
    </source>
</evidence>
<reference evidence="3" key="1">
    <citation type="submission" date="2016-05" db="EMBL/GenBank/DDBJ databases">
        <title>Comparative genomics of biotechnologically important yeasts.</title>
        <authorList>
            <consortium name="DOE Joint Genome Institute"/>
            <person name="Riley R."/>
            <person name="Haridas S."/>
            <person name="Wolfe K.H."/>
            <person name="Lopes M.R."/>
            <person name="Hittinger C.T."/>
            <person name="Goker M."/>
            <person name="Salamov A."/>
            <person name="Wisecaver J."/>
            <person name="Long T.M."/>
            <person name="Aerts A.L."/>
            <person name="Barry K."/>
            <person name="Choi C."/>
            <person name="Clum A."/>
            <person name="Coughlan A.Y."/>
            <person name="Deshpande S."/>
            <person name="Douglass A.P."/>
            <person name="Hanson S.J."/>
            <person name="Klenk H.-P."/>
            <person name="Labutti K."/>
            <person name="Lapidus A."/>
            <person name="Lindquist E."/>
            <person name="Lipzen A."/>
            <person name="Meier-Kolthoff J.P."/>
            <person name="Ohm R.A."/>
            <person name="Otillar R.P."/>
            <person name="Pangilinan J."/>
            <person name="Peng Y."/>
            <person name="Rokas A."/>
            <person name="Rosa C.A."/>
            <person name="Scheuner C."/>
            <person name="Sibirny A.A."/>
            <person name="Slot J.C."/>
            <person name="Stielow J.B."/>
            <person name="Sun H."/>
            <person name="Kurtzman C.P."/>
            <person name="Blackwell M."/>
            <person name="Grigoriev I.V."/>
            <person name="Jeffries T.W."/>
        </authorList>
    </citation>
    <scope>NUCLEOTIDE SEQUENCE [LARGE SCALE GENOMIC DNA]</scope>
    <source>
        <strain evidence="3">NRRL Y-2460</strain>
    </source>
</reference>
<feature type="compositionally biased region" description="Acidic residues" evidence="1">
    <location>
        <begin position="83"/>
        <end position="92"/>
    </location>
</feature>
<protein>
    <submittedName>
        <fullName evidence="2">Uncharacterized protein</fullName>
    </submittedName>
</protein>
<gene>
    <name evidence="2" type="ORF">PACTADRAFT_48619</name>
</gene>
<dbReference type="AlphaFoldDB" id="A0A1E4TYI3"/>